<dbReference type="KEGG" id="twh:TWT_604"/>
<protein>
    <submittedName>
        <fullName evidence="2">Uncharacterized protein</fullName>
    </submittedName>
</protein>
<sequence length="56" mass="6765">MLLRNLRYRLGHRLCHLVGRPRCLWVIVGGSLFLLIVFSKIRRENIQQNKICRNYQ</sequence>
<feature type="transmembrane region" description="Helical" evidence="1">
    <location>
        <begin position="21"/>
        <end position="41"/>
    </location>
</feature>
<dbReference type="HOGENOM" id="CLU_3013000_0_0_11"/>
<accession>Q83FU4</accession>
<keyword evidence="3" id="KW-1185">Reference proteome</keyword>
<reference evidence="2 3" key="1">
    <citation type="journal article" date="2003" name="Genome Res.">
        <title>Tropheryma whipplei twist: a human pathogenic Actinobacteria with a reduced genome.</title>
        <authorList>
            <person name="Raoult D."/>
            <person name="Ogata H."/>
            <person name="Audic S."/>
            <person name="Robert C."/>
            <person name="Suhre K."/>
            <person name="Drancourt M."/>
            <person name="Claverie J.-M."/>
        </authorList>
    </citation>
    <scope>NUCLEOTIDE SEQUENCE [LARGE SCALE GENOMIC DNA]</scope>
    <source>
        <strain evidence="2 3">Twist</strain>
    </source>
</reference>
<keyword evidence="1" id="KW-0812">Transmembrane</keyword>
<dbReference type="Proteomes" id="UP000002200">
    <property type="component" value="Chromosome"/>
</dbReference>
<dbReference type="EMBL" id="AE014184">
    <property type="protein sequence ID" value="AAO44701.1"/>
    <property type="molecule type" value="Genomic_DNA"/>
</dbReference>
<organism evidence="2 3">
    <name type="scientific">Tropheryma whipplei (strain Twist)</name>
    <name type="common">Whipple's bacillus</name>
    <dbReference type="NCBI Taxonomy" id="203267"/>
    <lineage>
        <taxon>Bacteria</taxon>
        <taxon>Bacillati</taxon>
        <taxon>Actinomycetota</taxon>
        <taxon>Actinomycetes</taxon>
        <taxon>Micrococcales</taxon>
        <taxon>Tropherymataceae</taxon>
        <taxon>Tropheryma</taxon>
    </lineage>
</organism>
<name>Q83FU4_TROWT</name>
<evidence type="ECO:0000313" key="2">
    <source>
        <dbReference type="EMBL" id="AAO44701.1"/>
    </source>
</evidence>
<evidence type="ECO:0000313" key="3">
    <source>
        <dbReference type="Proteomes" id="UP000002200"/>
    </source>
</evidence>
<keyword evidence="1" id="KW-0472">Membrane</keyword>
<keyword evidence="1" id="KW-1133">Transmembrane helix</keyword>
<proteinExistence type="predicted"/>
<dbReference type="AlphaFoldDB" id="Q83FU4"/>
<evidence type="ECO:0000256" key="1">
    <source>
        <dbReference type="SAM" id="Phobius"/>
    </source>
</evidence>
<gene>
    <name evidence="2" type="ordered locus">TWT_604</name>
</gene>